<keyword evidence="6" id="KW-0472">Membrane</keyword>
<dbReference type="InterPro" id="IPR005331">
    <property type="entry name" value="Sulfotransferase"/>
</dbReference>
<organism evidence="8 9">
    <name type="scientific">Paramylibacter ulvae</name>
    <dbReference type="NCBI Taxonomy" id="1651968"/>
    <lineage>
        <taxon>Bacteria</taxon>
        <taxon>Pseudomonadati</taxon>
        <taxon>Pseudomonadota</taxon>
        <taxon>Alphaproteobacteria</taxon>
        <taxon>Rhodobacterales</taxon>
        <taxon>Paracoccaceae</taxon>
        <taxon>Paramylibacter</taxon>
    </lineage>
</organism>
<accession>A0ABQ3D8E0</accession>
<keyword evidence="3" id="KW-0812">Transmembrane</keyword>
<comment type="subcellular location">
    <subcellularLocation>
        <location evidence="1">Golgi apparatus membrane</location>
        <topology evidence="1">Single-pass type II membrane protein</topology>
    </subcellularLocation>
</comment>
<evidence type="ECO:0000256" key="4">
    <source>
        <dbReference type="ARBA" id="ARBA00022989"/>
    </source>
</evidence>
<reference evidence="9" key="1">
    <citation type="journal article" date="2019" name="Int. J. Syst. Evol. Microbiol.">
        <title>The Global Catalogue of Microorganisms (GCM) 10K type strain sequencing project: providing services to taxonomists for standard genome sequencing and annotation.</title>
        <authorList>
            <consortium name="The Broad Institute Genomics Platform"/>
            <consortium name="The Broad Institute Genome Sequencing Center for Infectious Disease"/>
            <person name="Wu L."/>
            <person name="Ma J."/>
        </authorList>
    </citation>
    <scope>NUCLEOTIDE SEQUENCE [LARGE SCALE GENOMIC DNA]</scope>
    <source>
        <strain evidence="9">KCTC 32465</strain>
    </source>
</reference>
<name>A0ABQ3D8E0_9RHOB</name>
<keyword evidence="7" id="KW-0325">Glycoprotein</keyword>
<evidence type="ECO:0000256" key="2">
    <source>
        <dbReference type="ARBA" id="ARBA00022679"/>
    </source>
</evidence>
<evidence type="ECO:0000256" key="7">
    <source>
        <dbReference type="ARBA" id="ARBA00023180"/>
    </source>
</evidence>
<dbReference type="RefSeq" id="WP_189641251.1">
    <property type="nucleotide sequence ID" value="NZ_BMZF01000009.1"/>
</dbReference>
<keyword evidence="9" id="KW-1185">Reference proteome</keyword>
<evidence type="ECO:0000256" key="5">
    <source>
        <dbReference type="ARBA" id="ARBA00023034"/>
    </source>
</evidence>
<dbReference type="PANTHER" id="PTHR12137:SF54">
    <property type="entry name" value="CARBOHYDRATE SULFOTRANSFERASE"/>
    <property type="match status" value="1"/>
</dbReference>
<evidence type="ECO:0000313" key="9">
    <source>
        <dbReference type="Proteomes" id="UP000634455"/>
    </source>
</evidence>
<dbReference type="PANTHER" id="PTHR12137">
    <property type="entry name" value="CARBOHYDRATE SULFOTRANSFERASE"/>
    <property type="match status" value="1"/>
</dbReference>
<evidence type="ECO:0000313" key="8">
    <source>
        <dbReference type="EMBL" id="GHA59865.1"/>
    </source>
</evidence>
<proteinExistence type="predicted"/>
<dbReference type="InterPro" id="IPR018011">
    <property type="entry name" value="Carb_sulfotrans_8-10"/>
</dbReference>
<dbReference type="EMBL" id="BMZF01000009">
    <property type="protein sequence ID" value="GHA59865.1"/>
    <property type="molecule type" value="Genomic_DNA"/>
</dbReference>
<evidence type="ECO:0000256" key="6">
    <source>
        <dbReference type="ARBA" id="ARBA00023136"/>
    </source>
</evidence>
<comment type="caution">
    <text evidence="8">The sequence shown here is derived from an EMBL/GenBank/DDBJ whole genome shotgun (WGS) entry which is preliminary data.</text>
</comment>
<evidence type="ECO:0008006" key="10">
    <source>
        <dbReference type="Google" id="ProtNLM"/>
    </source>
</evidence>
<keyword evidence="5" id="KW-0333">Golgi apparatus</keyword>
<sequence length="252" mass="29600">MLTRQIRSLARFHDASPPPNYGKKLTTTYRYPILYRQITKCGCTYMNHVLRNLDGRDDDQNILATASSNDEIMAATHKFIIIRNPIDRFTSLYFDKIMGSDSKVQRSILRRNLIDLNADDNIDTHQENCVRVLQYIQKTFDPKTKHKPNWHWKPQLLRLKQVTPFNFNVITLEGMIWQLPPLMHDIAPDFAQAMYDVPRRNISNKTVDPNKLIVPEIEDMLIDIYPMDFQVFDEVSAYWDKRKQELVKNGTA</sequence>
<dbReference type="Proteomes" id="UP000634455">
    <property type="component" value="Unassembled WGS sequence"/>
</dbReference>
<dbReference type="Pfam" id="PF03567">
    <property type="entry name" value="Sulfotransfer_2"/>
    <property type="match status" value="1"/>
</dbReference>
<gene>
    <name evidence="8" type="ORF">GCM10008927_26820</name>
</gene>
<protein>
    <recommendedName>
        <fullName evidence="10">Sulfotransferase family protein</fullName>
    </recommendedName>
</protein>
<evidence type="ECO:0000256" key="3">
    <source>
        <dbReference type="ARBA" id="ARBA00022692"/>
    </source>
</evidence>
<keyword evidence="4" id="KW-1133">Transmembrane helix</keyword>
<keyword evidence="2" id="KW-0808">Transferase</keyword>
<evidence type="ECO:0000256" key="1">
    <source>
        <dbReference type="ARBA" id="ARBA00004323"/>
    </source>
</evidence>